<dbReference type="SUPFAM" id="SSF56784">
    <property type="entry name" value="HAD-like"/>
    <property type="match status" value="1"/>
</dbReference>
<dbReference type="InterPro" id="IPR051540">
    <property type="entry name" value="S-2-haloacid_dehalogenase"/>
</dbReference>
<dbReference type="PANTHER" id="PTHR43316">
    <property type="entry name" value="HYDROLASE, HALOACID DELAHOGENASE-RELATED"/>
    <property type="match status" value="1"/>
</dbReference>
<accession>A0A538T714</accession>
<dbReference type="GO" id="GO:0016787">
    <property type="term" value="F:hydrolase activity"/>
    <property type="evidence" value="ECO:0007669"/>
    <property type="project" value="UniProtKB-KW"/>
</dbReference>
<gene>
    <name evidence="2" type="ORF">E6K76_04940</name>
</gene>
<dbReference type="PANTHER" id="PTHR43316:SF9">
    <property type="entry name" value="ACID DEHALOGENASE, PUTATIVE (AFU_ORTHOLOGUE AFUA_6G14460)-RELATED"/>
    <property type="match status" value="1"/>
</dbReference>
<name>A0A538T714_UNCEI</name>
<sequence>MRPALLTFDIFGTVIDWRRGLRESLRRHGTELNDPEFDQVIDFQADLENGRYRSYASIVASSLVHVLGIPSEAARSIAVDAGSWPLYPDVRAGLGRLMRIAPCVASTNSDESHGRQMQRSLGFDLTEWICSEEIRSYKPNPAIWAHVASRLGARFGRDWYHVSAYADYDLETARRLGLTCVFVSRPHARPGRADLHVRDLHDLAHRLERA</sequence>
<evidence type="ECO:0000313" key="3">
    <source>
        <dbReference type="Proteomes" id="UP000316852"/>
    </source>
</evidence>
<evidence type="ECO:0000256" key="1">
    <source>
        <dbReference type="ARBA" id="ARBA00022801"/>
    </source>
</evidence>
<proteinExistence type="predicted"/>
<dbReference type="Pfam" id="PF00702">
    <property type="entry name" value="Hydrolase"/>
    <property type="match status" value="1"/>
</dbReference>
<dbReference type="AlphaFoldDB" id="A0A538T714"/>
<dbReference type="Gene3D" id="3.40.50.1000">
    <property type="entry name" value="HAD superfamily/HAD-like"/>
    <property type="match status" value="1"/>
</dbReference>
<reference evidence="2 3" key="1">
    <citation type="journal article" date="2019" name="Nat. Microbiol.">
        <title>Mediterranean grassland soil C-N compound turnover is dependent on rainfall and depth, and is mediated by genomically divergent microorganisms.</title>
        <authorList>
            <person name="Diamond S."/>
            <person name="Andeer P.F."/>
            <person name="Li Z."/>
            <person name="Crits-Christoph A."/>
            <person name="Burstein D."/>
            <person name="Anantharaman K."/>
            <person name="Lane K.R."/>
            <person name="Thomas B.C."/>
            <person name="Pan C."/>
            <person name="Northen T.R."/>
            <person name="Banfield J.F."/>
        </authorList>
    </citation>
    <scope>NUCLEOTIDE SEQUENCE [LARGE SCALE GENOMIC DNA]</scope>
    <source>
        <strain evidence="2">WS_6</strain>
    </source>
</reference>
<dbReference type="EMBL" id="VBOW01000022">
    <property type="protein sequence ID" value="TMQ59416.1"/>
    <property type="molecule type" value="Genomic_DNA"/>
</dbReference>
<comment type="caution">
    <text evidence="2">The sequence shown here is derived from an EMBL/GenBank/DDBJ whole genome shotgun (WGS) entry which is preliminary data.</text>
</comment>
<evidence type="ECO:0000313" key="2">
    <source>
        <dbReference type="EMBL" id="TMQ59416.1"/>
    </source>
</evidence>
<protein>
    <recommendedName>
        <fullName evidence="4">Haloacid dehalogenase type II</fullName>
    </recommendedName>
</protein>
<evidence type="ECO:0008006" key="4">
    <source>
        <dbReference type="Google" id="ProtNLM"/>
    </source>
</evidence>
<organism evidence="2 3">
    <name type="scientific">Eiseniibacteriota bacterium</name>
    <dbReference type="NCBI Taxonomy" id="2212470"/>
    <lineage>
        <taxon>Bacteria</taxon>
        <taxon>Candidatus Eiseniibacteriota</taxon>
    </lineage>
</organism>
<keyword evidence="1" id="KW-0378">Hydrolase</keyword>
<dbReference type="Proteomes" id="UP000316852">
    <property type="component" value="Unassembled WGS sequence"/>
</dbReference>
<dbReference type="Gene3D" id="1.10.150.750">
    <property type="match status" value="1"/>
</dbReference>
<dbReference type="InterPro" id="IPR023214">
    <property type="entry name" value="HAD_sf"/>
</dbReference>
<dbReference type="InterPro" id="IPR036412">
    <property type="entry name" value="HAD-like_sf"/>
</dbReference>